<evidence type="ECO:0000313" key="10">
    <source>
        <dbReference type="Proteomes" id="UP000572007"/>
    </source>
</evidence>
<feature type="transmembrane region" description="Helical" evidence="7">
    <location>
        <begin position="50"/>
        <end position="70"/>
    </location>
</feature>
<feature type="transmembrane region" description="Helical" evidence="7">
    <location>
        <begin position="28"/>
        <end position="43"/>
    </location>
</feature>
<feature type="domain" description="Glycine transporter" evidence="8">
    <location>
        <begin position="111"/>
        <end position="185"/>
    </location>
</feature>
<evidence type="ECO:0000256" key="5">
    <source>
        <dbReference type="ARBA" id="ARBA00022989"/>
    </source>
</evidence>
<sequence>MVSGVVMAGALAAQLDEAVTVVHRSGELLGVISFAASGALVAVRKRLDLFGMVVLGCATALGGGIVRDLLIGRTPPAAFTDLTFLTASIVTALILYFIAPSPRLTKGPLEVADAIGLGLFCVTGTVIADSVGLGAPTAALLGMTTAIGGGVLRDVLSGEVPLVLRPDQDLYAIPALFGAATTAVLLHLDIYQTWTGLLAAAGAVGFRLLARHYGWHAPTARHARD</sequence>
<protein>
    <submittedName>
        <fullName evidence="9">Trimeric intracellular cation channel family protein</fullName>
    </submittedName>
</protein>
<feature type="transmembrane region" description="Helical" evidence="7">
    <location>
        <begin position="82"/>
        <end position="99"/>
    </location>
</feature>
<keyword evidence="6 7" id="KW-0472">Membrane</keyword>
<reference evidence="9 10" key="1">
    <citation type="submission" date="2020-04" db="EMBL/GenBank/DDBJ databases">
        <title>MicrobeNet Type strains.</title>
        <authorList>
            <person name="Nicholson A.C."/>
        </authorList>
    </citation>
    <scope>NUCLEOTIDE SEQUENCE [LARGE SCALE GENOMIC DNA]</scope>
    <source>
        <strain evidence="9 10">DSM 44960</strain>
    </source>
</reference>
<evidence type="ECO:0000256" key="6">
    <source>
        <dbReference type="ARBA" id="ARBA00023136"/>
    </source>
</evidence>
<feature type="transmembrane region" description="Helical" evidence="7">
    <location>
        <begin position="111"/>
        <end position="128"/>
    </location>
</feature>
<dbReference type="Pfam" id="PF03458">
    <property type="entry name" value="Gly_transporter"/>
    <property type="match status" value="2"/>
</dbReference>
<comment type="subcellular location">
    <subcellularLocation>
        <location evidence="1">Cell membrane</location>
        <topology evidence="1">Multi-pass membrane protein</topology>
    </subcellularLocation>
</comment>
<evidence type="ECO:0000259" key="8">
    <source>
        <dbReference type="Pfam" id="PF03458"/>
    </source>
</evidence>
<keyword evidence="4 7" id="KW-0812">Transmembrane</keyword>
<dbReference type="Proteomes" id="UP000572007">
    <property type="component" value="Unassembled WGS sequence"/>
</dbReference>
<dbReference type="InterPro" id="IPR005115">
    <property type="entry name" value="Gly_transporter"/>
</dbReference>
<name>A0A846W894_9NOCA</name>
<dbReference type="GO" id="GO:0005886">
    <property type="term" value="C:plasma membrane"/>
    <property type="evidence" value="ECO:0007669"/>
    <property type="project" value="UniProtKB-SubCell"/>
</dbReference>
<dbReference type="AlphaFoldDB" id="A0A846W894"/>
<keyword evidence="3" id="KW-1003">Cell membrane</keyword>
<evidence type="ECO:0000256" key="1">
    <source>
        <dbReference type="ARBA" id="ARBA00004651"/>
    </source>
</evidence>
<evidence type="ECO:0000313" key="9">
    <source>
        <dbReference type="EMBL" id="NKX88904.1"/>
    </source>
</evidence>
<proteinExistence type="inferred from homology"/>
<evidence type="ECO:0000256" key="7">
    <source>
        <dbReference type="SAM" id="Phobius"/>
    </source>
</evidence>
<dbReference type="PANTHER" id="PTHR30506:SF3">
    <property type="entry name" value="UPF0126 INNER MEMBRANE PROTEIN YADS-RELATED"/>
    <property type="match status" value="1"/>
</dbReference>
<keyword evidence="10" id="KW-1185">Reference proteome</keyword>
<comment type="caution">
    <text evidence="9">The sequence shown here is derived from an EMBL/GenBank/DDBJ whole genome shotgun (WGS) entry which is preliminary data.</text>
</comment>
<comment type="similarity">
    <text evidence="2">Belongs to the UPF0126 family.</text>
</comment>
<evidence type="ECO:0000256" key="4">
    <source>
        <dbReference type="ARBA" id="ARBA00022692"/>
    </source>
</evidence>
<dbReference type="PANTHER" id="PTHR30506">
    <property type="entry name" value="INNER MEMBRANE PROTEIN"/>
    <property type="match status" value="1"/>
</dbReference>
<feature type="domain" description="Glycine transporter" evidence="8">
    <location>
        <begin position="27"/>
        <end position="99"/>
    </location>
</feature>
<evidence type="ECO:0000256" key="2">
    <source>
        <dbReference type="ARBA" id="ARBA00008193"/>
    </source>
</evidence>
<gene>
    <name evidence="9" type="ORF">HGA10_16505</name>
</gene>
<evidence type="ECO:0000256" key="3">
    <source>
        <dbReference type="ARBA" id="ARBA00022475"/>
    </source>
</evidence>
<accession>A0A846W894</accession>
<dbReference type="EMBL" id="JAAXOM010000004">
    <property type="protein sequence ID" value="NKX88904.1"/>
    <property type="molecule type" value="Genomic_DNA"/>
</dbReference>
<keyword evidence="5 7" id="KW-1133">Transmembrane helix</keyword>
<organism evidence="9 10">
    <name type="scientific">Nocardia coubleae</name>
    <dbReference type="NCBI Taxonomy" id="356147"/>
    <lineage>
        <taxon>Bacteria</taxon>
        <taxon>Bacillati</taxon>
        <taxon>Actinomycetota</taxon>
        <taxon>Actinomycetes</taxon>
        <taxon>Mycobacteriales</taxon>
        <taxon>Nocardiaceae</taxon>
        <taxon>Nocardia</taxon>
    </lineage>
</organism>
<feature type="transmembrane region" description="Helical" evidence="7">
    <location>
        <begin position="194"/>
        <end position="210"/>
    </location>
</feature>